<feature type="compositionally biased region" description="Low complexity" evidence="3">
    <location>
        <begin position="27"/>
        <end position="40"/>
    </location>
</feature>
<dbReference type="SUPFAM" id="SSF47473">
    <property type="entry name" value="EF-hand"/>
    <property type="match status" value="2"/>
</dbReference>
<comment type="caution">
    <text evidence="5">The sequence shown here is derived from an EMBL/GenBank/DDBJ whole genome shotgun (WGS) entry which is preliminary data.</text>
</comment>
<feature type="region of interest" description="Disordered" evidence="3">
    <location>
        <begin position="1"/>
        <end position="43"/>
    </location>
</feature>
<dbReference type="PANTHER" id="PTHR14095">
    <property type="entry name" value="PHOSPHATASE 2A REGULATORY SUBUNIT-RELATED"/>
    <property type="match status" value="1"/>
</dbReference>
<dbReference type="PROSITE" id="PS00018">
    <property type="entry name" value="EF_HAND_1"/>
    <property type="match status" value="1"/>
</dbReference>
<dbReference type="Gene3D" id="1.10.238.230">
    <property type="match status" value="1"/>
</dbReference>
<dbReference type="PANTHER" id="PTHR14095:SF0">
    <property type="entry name" value="MIP22305P"/>
    <property type="match status" value="1"/>
</dbReference>
<organism evidence="5 6">
    <name type="scientific">Batrachochytrium salamandrivorans</name>
    <dbReference type="NCBI Taxonomy" id="1357716"/>
    <lineage>
        <taxon>Eukaryota</taxon>
        <taxon>Fungi</taxon>
        <taxon>Fungi incertae sedis</taxon>
        <taxon>Chytridiomycota</taxon>
        <taxon>Chytridiomycota incertae sedis</taxon>
        <taxon>Chytridiomycetes</taxon>
        <taxon>Rhizophydiales</taxon>
        <taxon>Rhizophydiales incertae sedis</taxon>
        <taxon>Batrachochytrium</taxon>
    </lineage>
</organism>
<dbReference type="Pfam" id="PF17958">
    <property type="entry name" value="EF-hand_13"/>
    <property type="match status" value="1"/>
</dbReference>
<feature type="compositionally biased region" description="Low complexity" evidence="3">
    <location>
        <begin position="906"/>
        <end position="931"/>
    </location>
</feature>
<sequence length="1017" mass="113877">MRLAPIESRSSASHTRASRKRLRKYYSPSSLSPSLVSSSSFDTQPRQMQVQPLLLGTTPDVLLEPTNIVSALPLTTIQTFESTESTKLTGTTAAMVDGSVVEIPLSTFNFVPNQKTDADTLFLQWLAHTDASTFLDHELEAVDVNAARACHAHIVHGVQTLTQQVSGLNLQKSYKNISDLLPDTALHNTQSLAASSSTSTLASAAIHSNDTRFPSFLQMRRAKHGVDNTLGHSAVSIPKCDTTDSNANTTSDVFPASLETILSAAEDGSQYLGCDHDLSQSPLVYSDYTKLATQDREIYIPNDNVVSIDKFICLAVDPYTFDCKSDMTCNTRTLDLTPPTPHISTCISLVSEPNDLCTDTEQYDTTQGSTNGDALYNTTEVEKVPRHIVQGESEVIKKDSGVDLNSMQQRSTIEKFHYPYGKPLSQHVAISPELKSKLAAIFTGASDLALNVNNISLFERLFVDITMACGVPQYMSSVMYLRACNGSNGITHDRFIEFWESHLGKYPTRHAVIFGLLKDPENNYITPANIKKTVHYVTMNHPGLRFLDTYDHFQEYYIETIVVRVFYSKSKNWNQKMTFYEFEKSGFSECLEALECIDDVNKEVEFFSYQHFYVIYCKFWELNGDQTRTLNFDALRRYDESTMTDAIIKRVVSGAGKPSSGSRVSDAITYSEFVWFILSVEDKHTMAATEYWFRCLDLDGDGCISLYEMELFFKEQLQRMIASRMSDLWKFKDFVCSIFDLINPAEKNKITLRDLKKSTSAPQFFDMMFDLRKYDAHLRRIDASFRAHEDETYKKTSGTVAKLTDFQKFSVRAYFEFATNEKHAAAAKAVAEMRAYDTLQSTEGQIPENVPRITDDDDMDVLENDEVGYNVGVDVSLGFEVFMSMDVSEIDHVDDELDDISDADSIESTSTTESTLTTESTSPTESTSTTEMHTEMSNVEAIGVVMNSTGAIKTVESTITTDVDMEIEANEVKAEIDVLDVSVGNFQKEANSVHDGFTPVMNIEIDSTMDDLADQQK</sequence>
<feature type="domain" description="EF-hand" evidence="4">
    <location>
        <begin position="684"/>
        <end position="719"/>
    </location>
</feature>
<evidence type="ECO:0000259" key="4">
    <source>
        <dbReference type="PROSITE" id="PS50222"/>
    </source>
</evidence>
<reference evidence="5 6" key="1">
    <citation type="submission" date="2021-02" db="EMBL/GenBank/DDBJ databases">
        <title>Variation within the Batrachochytrium salamandrivorans European outbreak.</title>
        <authorList>
            <person name="Kelly M."/>
            <person name="Pasmans F."/>
            <person name="Shea T.P."/>
            <person name="Munoz J.F."/>
            <person name="Carranza S."/>
            <person name="Cuomo C.A."/>
            <person name="Martel A."/>
        </authorList>
    </citation>
    <scope>NUCLEOTIDE SEQUENCE [LARGE SCALE GENOMIC DNA]</scope>
    <source>
        <strain evidence="5 6">AMFP18/2</strain>
    </source>
</reference>
<dbReference type="PROSITE" id="PS50222">
    <property type="entry name" value="EF_HAND_2"/>
    <property type="match status" value="1"/>
</dbReference>
<dbReference type="Proteomes" id="UP001648503">
    <property type="component" value="Unassembled WGS sequence"/>
</dbReference>
<gene>
    <name evidence="5" type="ORF">BASA50_008973</name>
</gene>
<dbReference type="InterPro" id="IPR018247">
    <property type="entry name" value="EF_Hand_1_Ca_BS"/>
</dbReference>
<protein>
    <recommendedName>
        <fullName evidence="4">EF-hand domain-containing protein</fullName>
    </recommendedName>
</protein>
<evidence type="ECO:0000256" key="1">
    <source>
        <dbReference type="ARBA" id="ARBA00022723"/>
    </source>
</evidence>
<dbReference type="InterPro" id="IPR041534">
    <property type="entry name" value="EF-hand_13"/>
</dbReference>
<dbReference type="InterPro" id="IPR002048">
    <property type="entry name" value="EF_hand_dom"/>
</dbReference>
<dbReference type="Gene3D" id="1.10.238.220">
    <property type="match status" value="1"/>
</dbReference>
<keyword evidence="6" id="KW-1185">Reference proteome</keyword>
<evidence type="ECO:0000256" key="2">
    <source>
        <dbReference type="ARBA" id="ARBA00022837"/>
    </source>
</evidence>
<evidence type="ECO:0000313" key="5">
    <source>
        <dbReference type="EMBL" id="KAH6590973.1"/>
    </source>
</evidence>
<evidence type="ECO:0000256" key="3">
    <source>
        <dbReference type="SAM" id="MobiDB-lite"/>
    </source>
</evidence>
<keyword evidence="1" id="KW-0479">Metal-binding</keyword>
<feature type="region of interest" description="Disordered" evidence="3">
    <location>
        <begin position="904"/>
        <end position="932"/>
    </location>
</feature>
<keyword evidence="2" id="KW-0106">Calcium</keyword>
<name>A0ABQ8F2J0_9FUNG</name>
<accession>A0ABQ8F2J0</accession>
<dbReference type="EMBL" id="JAFCIX010000418">
    <property type="protein sequence ID" value="KAH6590973.1"/>
    <property type="molecule type" value="Genomic_DNA"/>
</dbReference>
<dbReference type="InterPro" id="IPR011992">
    <property type="entry name" value="EF-hand-dom_pair"/>
</dbReference>
<evidence type="ECO:0000313" key="6">
    <source>
        <dbReference type="Proteomes" id="UP001648503"/>
    </source>
</evidence>
<dbReference type="Gene3D" id="1.10.238.10">
    <property type="entry name" value="EF-hand"/>
    <property type="match status" value="1"/>
</dbReference>
<proteinExistence type="predicted"/>